<keyword evidence="3" id="KW-1185">Reference proteome</keyword>
<dbReference type="InterPro" id="IPR041374">
    <property type="entry name" value="BaeRF_family12"/>
</dbReference>
<gene>
    <name evidence="2" type="ORF">CR162_13370</name>
</gene>
<sequence length="134" mass="14410">MPHNLPHNALVVVADGAQAILLRNTGKDSSAIALREESRLTPKNLAEDGPAGARPEDQTPRQTDEATFGKQLAQALFQMKERQAYEALVLVADPQTLGQVRPLLHKTVEAAMVGTLAKDLTNHTAEEIAAILAK</sequence>
<dbReference type="Proteomes" id="UP000223527">
    <property type="component" value="Unassembled WGS sequence"/>
</dbReference>
<evidence type="ECO:0000313" key="2">
    <source>
        <dbReference type="EMBL" id="PHK94474.1"/>
    </source>
</evidence>
<dbReference type="Pfam" id="PF18856">
    <property type="entry name" value="baeRF_family12"/>
    <property type="match status" value="1"/>
</dbReference>
<dbReference type="AlphaFoldDB" id="A0A2C7ABL1"/>
<evidence type="ECO:0000256" key="1">
    <source>
        <dbReference type="SAM" id="MobiDB-lite"/>
    </source>
</evidence>
<proteinExistence type="predicted"/>
<dbReference type="RefSeq" id="WP_099096024.1">
    <property type="nucleotide sequence ID" value="NZ_PDNU01000025.1"/>
</dbReference>
<feature type="region of interest" description="Disordered" evidence="1">
    <location>
        <begin position="33"/>
        <end position="68"/>
    </location>
</feature>
<dbReference type="OrthoDB" id="9812459at2"/>
<reference evidence="2 3" key="1">
    <citation type="submission" date="2017-10" db="EMBL/GenBank/DDBJ databases">
        <authorList>
            <person name="Banno H."/>
            <person name="Chua N.-H."/>
        </authorList>
    </citation>
    <scope>NUCLEOTIDE SEQUENCE [LARGE SCALE GENOMIC DNA]</scope>
    <source>
        <strain evidence="2 3">YW11</strain>
    </source>
</reference>
<organism evidence="2 3">
    <name type="scientific">Teichococcus rhizosphaerae</name>
    <dbReference type="NCBI Taxonomy" id="1335062"/>
    <lineage>
        <taxon>Bacteria</taxon>
        <taxon>Pseudomonadati</taxon>
        <taxon>Pseudomonadota</taxon>
        <taxon>Alphaproteobacteria</taxon>
        <taxon>Acetobacterales</taxon>
        <taxon>Roseomonadaceae</taxon>
        <taxon>Roseomonas</taxon>
    </lineage>
</organism>
<name>A0A2C7ABL1_9PROT</name>
<protein>
    <submittedName>
        <fullName evidence="2">Attachment protein</fullName>
    </submittedName>
</protein>
<feature type="compositionally biased region" description="Basic and acidic residues" evidence="1">
    <location>
        <begin position="54"/>
        <end position="64"/>
    </location>
</feature>
<accession>A0A2C7ABL1</accession>
<comment type="caution">
    <text evidence="2">The sequence shown here is derived from an EMBL/GenBank/DDBJ whole genome shotgun (WGS) entry which is preliminary data.</text>
</comment>
<evidence type="ECO:0000313" key="3">
    <source>
        <dbReference type="Proteomes" id="UP000223527"/>
    </source>
</evidence>
<dbReference type="EMBL" id="PDNU01000025">
    <property type="protein sequence ID" value="PHK94474.1"/>
    <property type="molecule type" value="Genomic_DNA"/>
</dbReference>